<dbReference type="InterPro" id="IPR036188">
    <property type="entry name" value="FAD/NAD-bd_sf"/>
</dbReference>
<evidence type="ECO:0000256" key="10">
    <source>
        <dbReference type="ARBA" id="ARBA00031800"/>
    </source>
</evidence>
<comment type="subunit">
    <text evidence="9 11">Homodimer. Heterotetramer of two MnmE and two MnmG subunits.</text>
</comment>
<keyword evidence="7 11" id="KW-0274">FAD</keyword>
<keyword evidence="8 11" id="KW-0520">NAD</keyword>
<dbReference type="Pfam" id="PF01134">
    <property type="entry name" value="GIDA"/>
    <property type="match status" value="1"/>
</dbReference>
<dbReference type="InterPro" id="IPR020595">
    <property type="entry name" value="MnmG-rel_CS"/>
</dbReference>
<dbReference type="InterPro" id="IPR047001">
    <property type="entry name" value="MnmG_C_subdom"/>
</dbReference>
<organism evidence="13 14">
    <name type="scientific">Alsobacter ponti</name>
    <dbReference type="NCBI Taxonomy" id="2962936"/>
    <lineage>
        <taxon>Bacteria</taxon>
        <taxon>Pseudomonadati</taxon>
        <taxon>Pseudomonadota</taxon>
        <taxon>Alphaproteobacteria</taxon>
        <taxon>Hyphomicrobiales</taxon>
        <taxon>Alsobacteraceae</taxon>
        <taxon>Alsobacter</taxon>
    </lineage>
</organism>
<keyword evidence="14" id="KW-1185">Reference proteome</keyword>
<dbReference type="SMART" id="SM01228">
    <property type="entry name" value="GIDA_assoc_3"/>
    <property type="match status" value="1"/>
</dbReference>
<dbReference type="Pfam" id="PF13932">
    <property type="entry name" value="SAM_GIDA_C"/>
    <property type="match status" value="1"/>
</dbReference>
<keyword evidence="6 11" id="KW-0819">tRNA processing</keyword>
<dbReference type="PANTHER" id="PTHR11806:SF0">
    <property type="entry name" value="PROTEIN MTO1 HOMOLOG, MITOCHONDRIAL"/>
    <property type="match status" value="1"/>
</dbReference>
<dbReference type="Pfam" id="PF21680">
    <property type="entry name" value="GIDA_C_1st"/>
    <property type="match status" value="1"/>
</dbReference>
<accession>A0ABT1LAY8</accession>
<gene>
    <name evidence="11 13" type="primary">mnmG</name>
    <name evidence="11" type="synonym">gidA</name>
    <name evidence="13" type="ORF">NK718_09040</name>
</gene>
<evidence type="ECO:0000259" key="12">
    <source>
        <dbReference type="SMART" id="SM01228"/>
    </source>
</evidence>
<evidence type="ECO:0000313" key="14">
    <source>
        <dbReference type="Proteomes" id="UP001205890"/>
    </source>
</evidence>
<dbReference type="InterPro" id="IPR049312">
    <property type="entry name" value="GIDA_C_N"/>
</dbReference>
<feature type="binding site" evidence="11">
    <location>
        <position position="176"/>
    </location>
    <ligand>
        <name>FAD</name>
        <dbReference type="ChEBI" id="CHEBI:57692"/>
    </ligand>
</feature>
<dbReference type="SUPFAM" id="SSF51905">
    <property type="entry name" value="FAD/NAD(P)-binding domain"/>
    <property type="match status" value="1"/>
</dbReference>
<dbReference type="Proteomes" id="UP001205890">
    <property type="component" value="Unassembled WGS sequence"/>
</dbReference>
<comment type="cofactor">
    <cofactor evidence="1 11">
        <name>FAD</name>
        <dbReference type="ChEBI" id="CHEBI:57692"/>
    </cofactor>
</comment>
<feature type="binding site" evidence="11">
    <location>
        <begin position="268"/>
        <end position="282"/>
    </location>
    <ligand>
        <name>NAD(+)</name>
        <dbReference type="ChEBI" id="CHEBI:57540"/>
    </ligand>
</feature>
<keyword evidence="11" id="KW-0963">Cytoplasm</keyword>
<dbReference type="HAMAP" id="MF_00129">
    <property type="entry name" value="MnmG_GidA"/>
    <property type="match status" value="1"/>
</dbReference>
<feature type="binding site" evidence="11">
    <location>
        <begin position="9"/>
        <end position="14"/>
    </location>
    <ligand>
        <name>FAD</name>
        <dbReference type="ChEBI" id="CHEBI:57692"/>
    </ligand>
</feature>
<dbReference type="InterPro" id="IPR004416">
    <property type="entry name" value="MnmG"/>
</dbReference>
<keyword evidence="5 11" id="KW-0285">Flavoprotein</keyword>
<dbReference type="Gene3D" id="1.10.150.570">
    <property type="entry name" value="GidA associated domain, C-terminal subdomain"/>
    <property type="match status" value="1"/>
</dbReference>
<proteinExistence type="inferred from homology"/>
<dbReference type="PANTHER" id="PTHR11806">
    <property type="entry name" value="GLUCOSE INHIBITED DIVISION PROTEIN A"/>
    <property type="match status" value="1"/>
</dbReference>
<evidence type="ECO:0000256" key="1">
    <source>
        <dbReference type="ARBA" id="ARBA00001974"/>
    </source>
</evidence>
<dbReference type="InterPro" id="IPR026904">
    <property type="entry name" value="MnmG_C"/>
</dbReference>
<dbReference type="PROSITE" id="PS01281">
    <property type="entry name" value="GIDA_2"/>
    <property type="match status" value="1"/>
</dbReference>
<dbReference type="EMBL" id="JANCLU010000007">
    <property type="protein sequence ID" value="MCP8938657.1"/>
    <property type="molecule type" value="Genomic_DNA"/>
</dbReference>
<comment type="caution">
    <text evidence="13">The sequence shown here is derived from an EMBL/GenBank/DDBJ whole genome shotgun (WGS) entry which is preliminary data.</text>
</comment>
<evidence type="ECO:0000256" key="11">
    <source>
        <dbReference type="HAMAP-Rule" id="MF_00129"/>
    </source>
</evidence>
<dbReference type="RefSeq" id="WP_254740805.1">
    <property type="nucleotide sequence ID" value="NZ_JANCLU010000007.1"/>
</dbReference>
<evidence type="ECO:0000256" key="6">
    <source>
        <dbReference type="ARBA" id="ARBA00022694"/>
    </source>
</evidence>
<evidence type="ECO:0000313" key="13">
    <source>
        <dbReference type="EMBL" id="MCP8938657.1"/>
    </source>
</evidence>
<dbReference type="InterPro" id="IPR002218">
    <property type="entry name" value="MnmG-rel"/>
</dbReference>
<comment type="function">
    <text evidence="2 11">NAD-binding protein involved in the addition of a carboxymethylaminomethyl (cmnm) group at the wobble position (U34) of certain tRNAs, forming tRNA-cmnm(5)s(2)U34.</text>
</comment>
<dbReference type="InterPro" id="IPR040131">
    <property type="entry name" value="MnmG_N"/>
</dbReference>
<comment type="subcellular location">
    <subcellularLocation>
        <location evidence="11">Cytoplasm</location>
    </subcellularLocation>
</comment>
<evidence type="ECO:0000256" key="9">
    <source>
        <dbReference type="ARBA" id="ARBA00025948"/>
    </source>
</evidence>
<dbReference type="NCBIfam" id="TIGR00136">
    <property type="entry name" value="mnmG_gidA"/>
    <property type="match status" value="1"/>
</dbReference>
<comment type="similarity">
    <text evidence="3 11">Belongs to the MnmG family.</text>
</comment>
<feature type="binding site" evidence="11">
    <location>
        <position position="121"/>
    </location>
    <ligand>
        <name>FAD</name>
        <dbReference type="ChEBI" id="CHEBI:57692"/>
    </ligand>
</feature>
<name>A0ABT1LAY8_9HYPH</name>
<evidence type="ECO:0000256" key="2">
    <source>
        <dbReference type="ARBA" id="ARBA00003717"/>
    </source>
</evidence>
<evidence type="ECO:0000256" key="8">
    <source>
        <dbReference type="ARBA" id="ARBA00023027"/>
    </source>
</evidence>
<evidence type="ECO:0000256" key="3">
    <source>
        <dbReference type="ARBA" id="ARBA00007653"/>
    </source>
</evidence>
<dbReference type="Gene3D" id="3.50.50.60">
    <property type="entry name" value="FAD/NAD(P)-binding domain"/>
    <property type="match status" value="2"/>
</dbReference>
<sequence length="617" mass="66226">MHFDVLVVGGGHAGTEAACAAARMGARVALVTFDPAKIGEMSCNPAIGGLGKGHLVREIDALDGVMALAADRGGIQFRVLNRRKGAAVRGPRAQADRRLFKAAVQQIVSETPGLTVIAGEVADLEIQDGRVHSVSLADGRRLAAGAVVLTTGTFLNGVIHIGELKHKAGRVGEAPSVRLADTLARLQLPLGRLKTGTPPRLDGRTIDWAGVEMQQGDDPPEPFSALTSAITRPQVECGVTRTVEAGHELIRANLHRAPIYSGDISGRGPRYCPSIEDKVVRFADRGSHQIFLEPEGLDDPTIYPNGISTSLPAEVQAAFVRTIPGLGRVEILRPGYAVEYDFVDPRALEPTLELKAVSGLFLAGQINGTTGYEEAAGQGLLAGMNAALRASGGAPVVLDRSQAYIGVLADDLVTRGVTEPYRMFTSRAEYRLSLRADNADERLTDWGARLGVVGRERRDAFRARQSRLGILRARLESLVASPNEAARHGLVINQDGVRRTAFDLLSRPNVSFNDLERIWPELVDAPDWARDRVETDAKYAVYLDRQHADVAAYRRDEALVLPSDIDFGSISGLSAELRQKLNAVRPRTLGQAGRLEGMTPAALTLLAAHARRTGVAA</sequence>
<evidence type="ECO:0000256" key="7">
    <source>
        <dbReference type="ARBA" id="ARBA00022827"/>
    </source>
</evidence>
<reference evidence="13 14" key="1">
    <citation type="submission" date="2022-07" db="EMBL/GenBank/DDBJ databases">
        <authorList>
            <person name="Li W.-J."/>
            <person name="Deng Q.-Q."/>
        </authorList>
    </citation>
    <scope>NUCLEOTIDE SEQUENCE [LARGE SCALE GENOMIC DNA]</scope>
    <source>
        <strain evidence="13 14">SYSU M60028</strain>
    </source>
</reference>
<dbReference type="InterPro" id="IPR044920">
    <property type="entry name" value="MnmG_C_subdom_sf"/>
</dbReference>
<evidence type="ECO:0000256" key="5">
    <source>
        <dbReference type="ARBA" id="ARBA00022630"/>
    </source>
</evidence>
<dbReference type="Gene3D" id="1.10.10.1800">
    <property type="entry name" value="tRNA uridine 5-carboxymethylaminomethyl modification enzyme MnmG/GidA"/>
    <property type="match status" value="1"/>
</dbReference>
<dbReference type="PROSITE" id="PS01280">
    <property type="entry name" value="GIDA_1"/>
    <property type="match status" value="1"/>
</dbReference>
<evidence type="ECO:0000256" key="4">
    <source>
        <dbReference type="ARBA" id="ARBA00020461"/>
    </source>
</evidence>
<feature type="binding site" evidence="11">
    <location>
        <position position="365"/>
    </location>
    <ligand>
        <name>FAD</name>
        <dbReference type="ChEBI" id="CHEBI:57692"/>
    </ligand>
</feature>
<feature type="domain" description="tRNA uridine 5-carboxymethylaminomethyl modification enzyme C-terminal subdomain" evidence="12">
    <location>
        <begin position="537"/>
        <end position="608"/>
    </location>
</feature>
<protein>
    <recommendedName>
        <fullName evidence="4 11">tRNA uridine 5-carboxymethylaminomethyl modification enzyme MnmG</fullName>
    </recommendedName>
    <alternativeName>
        <fullName evidence="10 11">Glucose-inhibited division protein A</fullName>
    </alternativeName>
</protein>